<evidence type="ECO:0000259" key="4">
    <source>
        <dbReference type="Pfam" id="PF14392"/>
    </source>
</evidence>
<dbReference type="InterPro" id="IPR025836">
    <property type="entry name" value="Zn_knuckle_CX2CX4HX4C"/>
</dbReference>
<reference evidence="6" key="2">
    <citation type="submission" date="2025-08" db="UniProtKB">
        <authorList>
            <consortium name="RefSeq"/>
        </authorList>
    </citation>
    <scope>IDENTIFICATION</scope>
    <source>
        <tissue evidence="6">Leaf</tissue>
    </source>
</reference>
<dbReference type="GeneID" id="104769727"/>
<dbReference type="Pfam" id="PF14111">
    <property type="entry name" value="DUF4283"/>
    <property type="match status" value="1"/>
</dbReference>
<protein>
    <submittedName>
        <fullName evidence="6">Uncharacterized protein LOC104769727</fullName>
    </submittedName>
</protein>
<dbReference type="RefSeq" id="XP_010492308.1">
    <property type="nucleotide sequence ID" value="XM_010494006.2"/>
</dbReference>
<keyword evidence="2" id="KW-0812">Transmembrane</keyword>
<feature type="transmembrane region" description="Helical" evidence="2">
    <location>
        <begin position="6"/>
        <end position="25"/>
    </location>
</feature>
<sequence length="516" mass="59946">MVVSYLVLILVPCWSSFGFYYGSYLRSQIWGFGFMIRYVQGKNIWKLGILRVIRKLICLIRKFPLWILVSESSGMSDKSGWVQRSLIRSYSWEGIWQVGFIWVIWSSVGLIWGFFLWKPLYEISDWGKLTDRLYLEGRFDIIQRGRRIMGWYLWNNYHQFFMETRGENRVYRDMMGLELKVLIWKECQWILSVGYKSLSLARSFSHHSTQFSSVIESFCFCSLFFWAFGSVPSLFEMSQSLLVDRSPVMSVAVPPVTKRKVKIPFFDNTALIEGYSKTVVGRCFNPRRQDMKSLLLMFPRIWQLEGKVVGADLGMGKFQFDFDAKADIVKVLKMAPFHFDHWMVSMVRWVPMVDPMYPSALTFWVRIMGVPFQFWAEPTFRGIAADLGNVEAVDIDGGRVQVTINGLKPLSFETEVEFFNGEETTVSLRYERLFGYCRRCCSLCHDDDHCPLLKPPQVTTAPTQHWDEHGDEPEDRRAKSYKGAVISEGRQRTGQEVDYKGGYKGGYKGKFTGEGS</sequence>
<keyword evidence="5" id="KW-1185">Reference proteome</keyword>
<organism evidence="5 6">
    <name type="scientific">Camelina sativa</name>
    <name type="common">False flax</name>
    <name type="synonym">Myagrum sativum</name>
    <dbReference type="NCBI Taxonomy" id="90675"/>
    <lineage>
        <taxon>Eukaryota</taxon>
        <taxon>Viridiplantae</taxon>
        <taxon>Streptophyta</taxon>
        <taxon>Embryophyta</taxon>
        <taxon>Tracheophyta</taxon>
        <taxon>Spermatophyta</taxon>
        <taxon>Magnoliopsida</taxon>
        <taxon>eudicotyledons</taxon>
        <taxon>Gunneridae</taxon>
        <taxon>Pentapetalae</taxon>
        <taxon>rosids</taxon>
        <taxon>malvids</taxon>
        <taxon>Brassicales</taxon>
        <taxon>Brassicaceae</taxon>
        <taxon>Camelineae</taxon>
        <taxon>Camelina</taxon>
    </lineage>
</organism>
<feature type="compositionally biased region" description="Basic and acidic residues" evidence="1">
    <location>
        <begin position="489"/>
        <end position="499"/>
    </location>
</feature>
<dbReference type="Pfam" id="PF14392">
    <property type="entry name" value="zf-CCHC_4"/>
    <property type="match status" value="1"/>
</dbReference>
<feature type="domain" description="DUF4283" evidence="3">
    <location>
        <begin position="277"/>
        <end position="356"/>
    </location>
</feature>
<evidence type="ECO:0000259" key="3">
    <source>
        <dbReference type="Pfam" id="PF14111"/>
    </source>
</evidence>
<dbReference type="InterPro" id="IPR025558">
    <property type="entry name" value="DUF4283"/>
</dbReference>
<evidence type="ECO:0000313" key="5">
    <source>
        <dbReference type="Proteomes" id="UP000694864"/>
    </source>
</evidence>
<dbReference type="InterPro" id="IPR040256">
    <property type="entry name" value="At4g02000-like"/>
</dbReference>
<accession>A0ABM0XX90</accession>
<evidence type="ECO:0000256" key="2">
    <source>
        <dbReference type="SAM" id="Phobius"/>
    </source>
</evidence>
<feature type="transmembrane region" description="Helical" evidence="2">
    <location>
        <begin position="94"/>
        <end position="117"/>
    </location>
</feature>
<reference evidence="5" key="1">
    <citation type="journal article" date="2014" name="Nat. Commun.">
        <title>The emerging biofuel crop Camelina sativa retains a highly undifferentiated hexaploid genome structure.</title>
        <authorList>
            <person name="Kagale S."/>
            <person name="Koh C."/>
            <person name="Nixon J."/>
            <person name="Bollina V."/>
            <person name="Clarke W.E."/>
            <person name="Tuteja R."/>
            <person name="Spillane C."/>
            <person name="Robinson S.J."/>
            <person name="Links M.G."/>
            <person name="Clarke C."/>
            <person name="Higgins E.E."/>
            <person name="Huebert T."/>
            <person name="Sharpe A.G."/>
            <person name="Parkin I.A."/>
        </authorList>
    </citation>
    <scope>NUCLEOTIDE SEQUENCE [LARGE SCALE GENOMIC DNA]</scope>
    <source>
        <strain evidence="5">cv. DH55</strain>
    </source>
</reference>
<proteinExistence type="predicted"/>
<keyword evidence="2" id="KW-1133">Transmembrane helix</keyword>
<dbReference type="Proteomes" id="UP000694864">
    <property type="component" value="Chromosome 20"/>
</dbReference>
<evidence type="ECO:0000256" key="1">
    <source>
        <dbReference type="SAM" id="MobiDB-lite"/>
    </source>
</evidence>
<keyword evidence="2" id="KW-0472">Membrane</keyword>
<feature type="domain" description="Zinc knuckle CX2CX4HX4C" evidence="4">
    <location>
        <begin position="408"/>
        <end position="451"/>
    </location>
</feature>
<evidence type="ECO:0000313" key="6">
    <source>
        <dbReference type="RefSeq" id="XP_010492308.1"/>
    </source>
</evidence>
<dbReference type="PANTHER" id="PTHR31286">
    <property type="entry name" value="GLYCINE-RICH CELL WALL STRUCTURAL PROTEIN 1.8-LIKE"/>
    <property type="match status" value="1"/>
</dbReference>
<name>A0ABM0XX90_CAMSA</name>
<dbReference type="PANTHER" id="PTHR31286:SF178">
    <property type="entry name" value="DUF4283 DOMAIN-CONTAINING PROTEIN"/>
    <property type="match status" value="1"/>
</dbReference>
<feature type="region of interest" description="Disordered" evidence="1">
    <location>
        <begin position="456"/>
        <end position="499"/>
    </location>
</feature>
<gene>
    <name evidence="6" type="primary">LOC104769727</name>
</gene>